<keyword evidence="3" id="KW-0328">Glycosyltransferase</keyword>
<dbReference type="Proteomes" id="UP000177306">
    <property type="component" value="Unassembled WGS sequence"/>
</dbReference>
<dbReference type="AlphaFoldDB" id="A0A1F6EG62"/>
<evidence type="ECO:0000256" key="7">
    <source>
        <dbReference type="ARBA" id="ARBA00023136"/>
    </source>
</evidence>
<dbReference type="PANTHER" id="PTHR33908:SF11">
    <property type="entry name" value="MEMBRANE PROTEIN"/>
    <property type="match status" value="1"/>
</dbReference>
<keyword evidence="7 8" id="KW-0472">Membrane</keyword>
<feature type="transmembrane region" description="Helical" evidence="8">
    <location>
        <begin position="163"/>
        <end position="180"/>
    </location>
</feature>
<dbReference type="GO" id="GO:0009103">
    <property type="term" value="P:lipopolysaccharide biosynthetic process"/>
    <property type="evidence" value="ECO:0007669"/>
    <property type="project" value="UniProtKB-ARBA"/>
</dbReference>
<evidence type="ECO:0000256" key="3">
    <source>
        <dbReference type="ARBA" id="ARBA00022676"/>
    </source>
</evidence>
<reference evidence="10 11" key="1">
    <citation type="journal article" date="2016" name="Nat. Commun.">
        <title>Thousands of microbial genomes shed light on interconnected biogeochemical processes in an aquifer system.</title>
        <authorList>
            <person name="Anantharaman K."/>
            <person name="Brown C.T."/>
            <person name="Hug L.A."/>
            <person name="Sharon I."/>
            <person name="Castelle C.J."/>
            <person name="Probst A.J."/>
            <person name="Thomas B.C."/>
            <person name="Singh A."/>
            <person name="Wilkins M.J."/>
            <person name="Karaoz U."/>
            <person name="Brodie E.L."/>
            <person name="Williams K.H."/>
            <person name="Hubbard S.S."/>
            <person name="Banfield J.F."/>
        </authorList>
    </citation>
    <scope>NUCLEOTIDE SEQUENCE [LARGE SCALE GENOMIC DNA]</scope>
</reference>
<feature type="transmembrane region" description="Helical" evidence="8">
    <location>
        <begin position="131"/>
        <end position="151"/>
    </location>
</feature>
<evidence type="ECO:0000313" key="11">
    <source>
        <dbReference type="Proteomes" id="UP000177306"/>
    </source>
</evidence>
<feature type="transmembrane region" description="Helical" evidence="8">
    <location>
        <begin position="256"/>
        <end position="273"/>
    </location>
</feature>
<keyword evidence="2" id="KW-1003">Cell membrane</keyword>
<evidence type="ECO:0000256" key="8">
    <source>
        <dbReference type="SAM" id="Phobius"/>
    </source>
</evidence>
<evidence type="ECO:0000256" key="6">
    <source>
        <dbReference type="ARBA" id="ARBA00022989"/>
    </source>
</evidence>
<organism evidence="10 11">
    <name type="scientific">Candidatus Kaiserbacteria bacterium RIFCSPLOWO2_01_FULL_53_17</name>
    <dbReference type="NCBI Taxonomy" id="1798511"/>
    <lineage>
        <taxon>Bacteria</taxon>
        <taxon>Candidatus Kaiseribacteriota</taxon>
    </lineage>
</organism>
<feature type="transmembrane region" description="Helical" evidence="8">
    <location>
        <begin position="15"/>
        <end position="37"/>
    </location>
</feature>
<feature type="domain" description="Glycosyltransferase RgtA/B/C/D-like" evidence="9">
    <location>
        <begin position="89"/>
        <end position="250"/>
    </location>
</feature>
<accession>A0A1F6EG62</accession>
<name>A0A1F6EG62_9BACT</name>
<evidence type="ECO:0000256" key="5">
    <source>
        <dbReference type="ARBA" id="ARBA00022692"/>
    </source>
</evidence>
<dbReference type="PANTHER" id="PTHR33908">
    <property type="entry name" value="MANNOSYLTRANSFERASE YKCB-RELATED"/>
    <property type="match status" value="1"/>
</dbReference>
<feature type="transmembrane region" description="Helical" evidence="8">
    <location>
        <begin position="94"/>
        <end position="125"/>
    </location>
</feature>
<feature type="transmembrane region" description="Helical" evidence="8">
    <location>
        <begin position="384"/>
        <end position="404"/>
    </location>
</feature>
<dbReference type="GO" id="GO:0016763">
    <property type="term" value="F:pentosyltransferase activity"/>
    <property type="evidence" value="ECO:0007669"/>
    <property type="project" value="TreeGrafter"/>
</dbReference>
<sequence>MTFSRYIQAAFDERWILYTLFALSLIAHTAVFGTLLFHYGPQGFFLSQGGVLDGNDGQHYVILAKNIVEGNGYSRFVDAPFEPDALRTPLLPSYFVPFFFVGGLQLLWCAMLFLNIVLAFAPLVLYKLARLFLSHGYAVGAALVLILNPLFLYRSQLAEPDALFVFLLILAAYFAGLFWKNATPRYFFISSFILGLSILLKPTGLYVAVIMFACHAAYIVFYRRGEWRTRFLHLIFGAAIILAILSPWLIRNNVVFGGWGISSVGGFNLYEFYTVNQKMPNEQVPEEIMVSSREPSRYLPNQAYFTSVAIDRIREAPLSYAKEQIVGSVRNLFVSELPVIYYYGHVKLLPFSYNPESETNLRELVLVGDGAAAFFALIHNIPKVLWFAALSLLYLLAFAGWLYAWKDRSTFISFTFFLLLFSYFVVASGPYVDAKYRMPAMPLIIVIALYGMHELRGVWKRTGV</sequence>
<dbReference type="InterPro" id="IPR050297">
    <property type="entry name" value="LipidA_mod_glycosyltrf_83"/>
</dbReference>
<evidence type="ECO:0000259" key="9">
    <source>
        <dbReference type="Pfam" id="PF13231"/>
    </source>
</evidence>
<evidence type="ECO:0000313" key="10">
    <source>
        <dbReference type="EMBL" id="OGG72623.1"/>
    </source>
</evidence>
<dbReference type="Pfam" id="PF13231">
    <property type="entry name" value="PMT_2"/>
    <property type="match status" value="1"/>
</dbReference>
<proteinExistence type="predicted"/>
<feature type="transmembrane region" description="Helical" evidence="8">
    <location>
        <begin position="186"/>
        <end position="219"/>
    </location>
</feature>
<gene>
    <name evidence="10" type="ORF">A3A38_00070</name>
</gene>
<feature type="transmembrane region" description="Helical" evidence="8">
    <location>
        <begin position="411"/>
        <end position="430"/>
    </location>
</feature>
<keyword evidence="5 8" id="KW-0812">Transmembrane</keyword>
<keyword evidence="4" id="KW-0808">Transferase</keyword>
<dbReference type="EMBL" id="MFLY01000036">
    <property type="protein sequence ID" value="OGG72623.1"/>
    <property type="molecule type" value="Genomic_DNA"/>
</dbReference>
<evidence type="ECO:0000256" key="4">
    <source>
        <dbReference type="ARBA" id="ARBA00022679"/>
    </source>
</evidence>
<comment type="subcellular location">
    <subcellularLocation>
        <location evidence="1">Cell membrane</location>
        <topology evidence="1">Multi-pass membrane protein</topology>
    </subcellularLocation>
</comment>
<evidence type="ECO:0000256" key="1">
    <source>
        <dbReference type="ARBA" id="ARBA00004651"/>
    </source>
</evidence>
<feature type="transmembrane region" description="Helical" evidence="8">
    <location>
        <begin position="231"/>
        <end position="250"/>
    </location>
</feature>
<evidence type="ECO:0000256" key="2">
    <source>
        <dbReference type="ARBA" id="ARBA00022475"/>
    </source>
</evidence>
<keyword evidence="6 8" id="KW-1133">Transmembrane helix</keyword>
<comment type="caution">
    <text evidence="10">The sequence shown here is derived from an EMBL/GenBank/DDBJ whole genome shotgun (WGS) entry which is preliminary data.</text>
</comment>
<dbReference type="GO" id="GO:0005886">
    <property type="term" value="C:plasma membrane"/>
    <property type="evidence" value="ECO:0007669"/>
    <property type="project" value="UniProtKB-SubCell"/>
</dbReference>
<protein>
    <recommendedName>
        <fullName evidence="9">Glycosyltransferase RgtA/B/C/D-like domain-containing protein</fullName>
    </recommendedName>
</protein>
<dbReference type="InterPro" id="IPR038731">
    <property type="entry name" value="RgtA/B/C-like"/>
</dbReference>